<gene>
    <name evidence="1" type="ORF">AVEN_192630_1</name>
</gene>
<dbReference type="EMBL" id="BGPR01026605">
    <property type="protein sequence ID" value="GBN96466.1"/>
    <property type="molecule type" value="Genomic_DNA"/>
</dbReference>
<comment type="caution">
    <text evidence="1">The sequence shown here is derived from an EMBL/GenBank/DDBJ whole genome shotgun (WGS) entry which is preliminary data.</text>
</comment>
<name>A0A4Y2TAG3_ARAVE</name>
<accession>A0A4Y2TAG3</accession>
<organism evidence="1 2">
    <name type="scientific">Araneus ventricosus</name>
    <name type="common">Orbweaver spider</name>
    <name type="synonym">Epeira ventricosa</name>
    <dbReference type="NCBI Taxonomy" id="182803"/>
    <lineage>
        <taxon>Eukaryota</taxon>
        <taxon>Metazoa</taxon>
        <taxon>Ecdysozoa</taxon>
        <taxon>Arthropoda</taxon>
        <taxon>Chelicerata</taxon>
        <taxon>Arachnida</taxon>
        <taxon>Araneae</taxon>
        <taxon>Araneomorphae</taxon>
        <taxon>Entelegynae</taxon>
        <taxon>Araneoidea</taxon>
        <taxon>Araneidae</taxon>
        <taxon>Araneus</taxon>
    </lineage>
</organism>
<sequence length="90" mass="10169">MSLPNFGITFQPGKWTDHGLTETLSFSRTRLIALSRSFPTTTRPAKSVAAFIVTPVLVLPFKQIIQRMQVLPLLFNPIPDPTFFYFLGMP</sequence>
<reference evidence="1 2" key="1">
    <citation type="journal article" date="2019" name="Sci. Rep.">
        <title>Orb-weaving spider Araneus ventricosus genome elucidates the spidroin gene catalogue.</title>
        <authorList>
            <person name="Kono N."/>
            <person name="Nakamura H."/>
            <person name="Ohtoshi R."/>
            <person name="Moran D.A.P."/>
            <person name="Shinohara A."/>
            <person name="Yoshida Y."/>
            <person name="Fujiwara M."/>
            <person name="Mori M."/>
            <person name="Tomita M."/>
            <person name="Arakawa K."/>
        </authorList>
    </citation>
    <scope>NUCLEOTIDE SEQUENCE [LARGE SCALE GENOMIC DNA]</scope>
</reference>
<dbReference type="Proteomes" id="UP000499080">
    <property type="component" value="Unassembled WGS sequence"/>
</dbReference>
<protein>
    <submittedName>
        <fullName evidence="1">Uncharacterized protein</fullName>
    </submittedName>
</protein>
<proteinExistence type="predicted"/>
<evidence type="ECO:0000313" key="1">
    <source>
        <dbReference type="EMBL" id="GBN96466.1"/>
    </source>
</evidence>
<keyword evidence="2" id="KW-1185">Reference proteome</keyword>
<evidence type="ECO:0000313" key="2">
    <source>
        <dbReference type="Proteomes" id="UP000499080"/>
    </source>
</evidence>
<dbReference type="AlphaFoldDB" id="A0A4Y2TAG3"/>